<evidence type="ECO:0000313" key="1">
    <source>
        <dbReference type="EMBL" id="UPO70956.1"/>
    </source>
</evidence>
<evidence type="ECO:0000313" key="2">
    <source>
        <dbReference type="Proteomes" id="UP001157400"/>
    </source>
</evidence>
<protein>
    <submittedName>
        <fullName evidence="1">Uncharacterized protein</fullName>
    </submittedName>
</protein>
<keyword evidence="2" id="KW-1185">Reference proteome</keyword>
<dbReference type="EMBL" id="OK558607">
    <property type="protein sequence ID" value="UPO70956.1"/>
    <property type="molecule type" value="Genomic_DNA"/>
</dbReference>
<organism evidence="1 2">
    <name type="scientific">Lokiarchaeia virus SkuldV1</name>
    <dbReference type="NCBI Taxonomy" id="3058189"/>
    <lineage>
        <taxon>Viruses</taxon>
        <taxon>Varidnaviria</taxon>
        <taxon>Abadenavirae</taxon>
        <taxon>Produgelaviricota</taxon>
        <taxon>Belvinaviricetes</taxon>
        <taxon>Atroposvirales</taxon>
        <taxon>Skuldviridae</taxon>
        <taxon>Delusorvirus</taxon>
        <taxon>Delusorvirus hikurangiense</taxon>
    </lineage>
</organism>
<sequence length="60" mass="7057">MMIEIIDKINKTIEKVENLEIVIHPSTNQVLFLEDYQKKGKAIYGVIFDTEGTLFYYKKC</sequence>
<name>A0AA46RIC0_9VIRU</name>
<gene>
    <name evidence="1" type="ORF">11324_00002</name>
</gene>
<accession>A0AA46RIC0</accession>
<proteinExistence type="predicted"/>
<dbReference type="Proteomes" id="UP001157400">
    <property type="component" value="Segment"/>
</dbReference>
<reference evidence="1" key="1">
    <citation type="submission" date="2021-10" db="EMBL/GenBank/DDBJ databases">
        <authorList>
            <person name="Medvedeva S."/>
            <person name="Sun J."/>
            <person name="Yutin N."/>
            <person name="Koonin E.V."/>
            <person name="Nunoura T."/>
            <person name="Rinke C."/>
            <person name="Krupovic M."/>
        </authorList>
    </citation>
    <scope>NUCLEOTIDE SEQUENCE</scope>
    <source>
        <strain evidence="1">SkuldV1</strain>
    </source>
</reference>